<keyword evidence="2" id="KW-1185">Reference proteome</keyword>
<accession>A0A8K0H532</accession>
<name>A0A8K0H532_9ROSA</name>
<proteinExistence type="predicted"/>
<dbReference type="EMBL" id="VOIH02000005">
    <property type="protein sequence ID" value="KAF3445724.1"/>
    <property type="molecule type" value="Genomic_DNA"/>
</dbReference>
<evidence type="ECO:0000313" key="2">
    <source>
        <dbReference type="Proteomes" id="UP000796880"/>
    </source>
</evidence>
<reference evidence="1" key="1">
    <citation type="submission" date="2020-03" db="EMBL/GenBank/DDBJ databases">
        <title>A high-quality chromosome-level genome assembly of a woody plant with both climbing and erect habits, Rhamnella rubrinervis.</title>
        <authorList>
            <person name="Lu Z."/>
            <person name="Yang Y."/>
            <person name="Zhu X."/>
            <person name="Sun Y."/>
        </authorList>
    </citation>
    <scope>NUCLEOTIDE SEQUENCE</scope>
    <source>
        <strain evidence="1">BYM</strain>
        <tissue evidence="1">Leaf</tissue>
    </source>
</reference>
<dbReference type="AlphaFoldDB" id="A0A8K0H532"/>
<comment type="caution">
    <text evidence="1">The sequence shown here is derived from an EMBL/GenBank/DDBJ whole genome shotgun (WGS) entry which is preliminary data.</text>
</comment>
<sequence length="389" mass="43341">MSEVHWRNAEGCADYCDSNKCQRFAQSPMYARGVDRFAEAWLSCGFGHCGATPRLAAKRFIPWPHYFSKWVGRKFKMGDYVLRKVFTELRETSAQRGRPLPKSWMYRGLSLQTLNGVGVPGVGARHLQILPLKFDRMSDIESAILSVGEMAAAVRKANCPPHFQQSHRLLKESLIGINPRASGERLGLLGGRVAGGMAIGKELGSAAAFRLGAHGLCPAEARHSCGFVCLLLLSGLSSALDIFILSLPIWCGIRNRRLVGSQKLMQRRECAGLECRKRIPSEFLETVGWKGPPLGYITFLQGSFLRGEADYLRRSLGKYSRRLLARSTRRESGLQADKQFGSACRTSPRLEDWNRHEARSRDIIGRGEVGETEAGFDLQKLPVEIVEKC</sequence>
<dbReference type="Proteomes" id="UP000796880">
    <property type="component" value="Unassembled WGS sequence"/>
</dbReference>
<gene>
    <name evidence="1" type="ORF">FNV43_RR10900</name>
</gene>
<protein>
    <submittedName>
        <fullName evidence="1">Uncharacterized protein</fullName>
    </submittedName>
</protein>
<organism evidence="1 2">
    <name type="scientific">Rhamnella rubrinervis</name>
    <dbReference type="NCBI Taxonomy" id="2594499"/>
    <lineage>
        <taxon>Eukaryota</taxon>
        <taxon>Viridiplantae</taxon>
        <taxon>Streptophyta</taxon>
        <taxon>Embryophyta</taxon>
        <taxon>Tracheophyta</taxon>
        <taxon>Spermatophyta</taxon>
        <taxon>Magnoliopsida</taxon>
        <taxon>eudicotyledons</taxon>
        <taxon>Gunneridae</taxon>
        <taxon>Pentapetalae</taxon>
        <taxon>rosids</taxon>
        <taxon>fabids</taxon>
        <taxon>Rosales</taxon>
        <taxon>Rhamnaceae</taxon>
        <taxon>rhamnoid group</taxon>
        <taxon>Rhamneae</taxon>
        <taxon>Rhamnella</taxon>
    </lineage>
</organism>
<evidence type="ECO:0000313" key="1">
    <source>
        <dbReference type="EMBL" id="KAF3445724.1"/>
    </source>
</evidence>